<reference evidence="1" key="1">
    <citation type="journal article" date="2018" name="Nat. Commun.">
        <title>Diversity and evolution of the emerging Pandoraviridae family.</title>
        <authorList>
            <person name="Legendre M."/>
            <person name="Fabre E."/>
            <person name="Poirot O."/>
            <person name="Jeudy S."/>
            <person name="Lartigue A."/>
            <person name="Alempic J.M."/>
            <person name="Beucher L."/>
            <person name="Philippe N."/>
            <person name="Bertaux L."/>
            <person name="Christo-Foroux E."/>
            <person name="Labadie K."/>
            <person name="Coute Y."/>
            <person name="Abergel C."/>
            <person name="Claverie J.M."/>
        </authorList>
    </citation>
    <scope>NUCLEOTIDE SEQUENCE [LARGE SCALE GENOMIC DNA]</scope>
    <source>
        <strain evidence="1">Macleodensis</strain>
    </source>
</reference>
<dbReference type="KEGG" id="vg:36841929"/>
<name>A0A2U7UG88_9VIRU</name>
<dbReference type="RefSeq" id="YP_009481470.1">
    <property type="nucleotide sequence ID" value="NC_037665.1"/>
</dbReference>
<dbReference type="Proteomes" id="UP000249758">
    <property type="component" value="Segment"/>
</dbReference>
<accession>A0A2U7UG88</accession>
<sequence>MTAKGATTAMGSGFSATPELPSLALEAIFDAYLHAAFVTGADGTDTCTAHKRRWLARHAPLVVVPEFCLAARRFARTHLPSRQRRRAAGIDVVAWEGCDLGAPWVPSVHGTLTLVGSRDCGGKHAAACDVVYAMAGQYQRLYVVRSSTSPCRIEPAACNGALPPAGTTVWVAVAADSDVPDAIIGIVHRHRRTKATSHKGPNRGVILVAACGRYFAKRQTDVDCGARCLASAIDVAKRNGLHVVVAASGAVAESEALVAAIDRFVLVASGVDSRGALARLFAPAAACLPLTLTSLMATIDRYDALVFERHSSDPISVWTRCRTAR</sequence>
<protein>
    <submittedName>
        <fullName evidence="1">Uncharacterized protein</fullName>
    </submittedName>
</protein>
<evidence type="ECO:0000313" key="1">
    <source>
        <dbReference type="EMBL" id="AVK77474.1"/>
    </source>
</evidence>
<dbReference type="GeneID" id="36841929"/>
<organism evidence="1">
    <name type="scientific">Pandoravirus macleodensis</name>
    <dbReference type="NCBI Taxonomy" id="2107707"/>
    <lineage>
        <taxon>Viruses</taxon>
        <taxon>Pandoravirus</taxon>
    </lineage>
</organism>
<gene>
    <name evidence="1" type="ORF">pmac_cds_786</name>
</gene>
<proteinExistence type="predicted"/>
<dbReference type="EMBL" id="MG011691">
    <property type="protein sequence ID" value="AVK77474.1"/>
    <property type="molecule type" value="Genomic_DNA"/>
</dbReference>